<dbReference type="AlphaFoldDB" id="A0AAP0LA91"/>
<organism evidence="1 2">
    <name type="scientific">Stephania cephalantha</name>
    <dbReference type="NCBI Taxonomy" id="152367"/>
    <lineage>
        <taxon>Eukaryota</taxon>
        <taxon>Viridiplantae</taxon>
        <taxon>Streptophyta</taxon>
        <taxon>Embryophyta</taxon>
        <taxon>Tracheophyta</taxon>
        <taxon>Spermatophyta</taxon>
        <taxon>Magnoliopsida</taxon>
        <taxon>Ranunculales</taxon>
        <taxon>Menispermaceae</taxon>
        <taxon>Menispermoideae</taxon>
        <taxon>Cissampelideae</taxon>
        <taxon>Stephania</taxon>
    </lineage>
</organism>
<comment type="caution">
    <text evidence="1">The sequence shown here is derived from an EMBL/GenBank/DDBJ whole genome shotgun (WGS) entry which is preliminary data.</text>
</comment>
<keyword evidence="2" id="KW-1185">Reference proteome</keyword>
<sequence length="271" mass="31426">MRRWRDSHHGSREFVRWGSDDLRRPSVIVRWWLPLSSRSPGFWGSSAASCREEERKRRVVLGPPRYWEATEVLCPWRRATKESFTRETERRALKKEKKLKGDKKFDKGREDELGGRAGACRRFIPGRDREMKEFGIRGSADLRRQLTTKALLGMRHAEKGHELESLLIFCLAKQLSYNPQPRFFGRGCQREVARSEVDTARAILGQAYAAITNSEEILFAAIQTESRHGNKKESNIPMARRKTLFVGRKRFTNLSKLTRVSVADKYKDSTV</sequence>
<evidence type="ECO:0000313" key="1">
    <source>
        <dbReference type="EMBL" id="KAK9167442.1"/>
    </source>
</evidence>
<evidence type="ECO:0000313" key="2">
    <source>
        <dbReference type="Proteomes" id="UP001419268"/>
    </source>
</evidence>
<name>A0AAP0LA91_9MAGN</name>
<proteinExistence type="predicted"/>
<gene>
    <name evidence="1" type="ORF">Scep_002633</name>
</gene>
<reference evidence="1 2" key="1">
    <citation type="submission" date="2024-01" db="EMBL/GenBank/DDBJ databases">
        <title>Genome assemblies of Stephania.</title>
        <authorList>
            <person name="Yang L."/>
        </authorList>
    </citation>
    <scope>NUCLEOTIDE SEQUENCE [LARGE SCALE GENOMIC DNA]</scope>
    <source>
        <strain evidence="1">JXDWG</strain>
        <tissue evidence="1">Leaf</tissue>
    </source>
</reference>
<protein>
    <submittedName>
        <fullName evidence="1">Uncharacterized protein</fullName>
    </submittedName>
</protein>
<dbReference type="Proteomes" id="UP001419268">
    <property type="component" value="Unassembled WGS sequence"/>
</dbReference>
<accession>A0AAP0LA91</accession>
<dbReference type="EMBL" id="JBBNAG010000001">
    <property type="protein sequence ID" value="KAK9167442.1"/>
    <property type="molecule type" value="Genomic_DNA"/>
</dbReference>